<accession>A0A1H4N8U7</accession>
<protein>
    <submittedName>
        <fullName evidence="1">Uncharacterized protein</fullName>
    </submittedName>
</protein>
<organism evidence="1 2">
    <name type="scientific">Bradyrhizobium erythrophlei</name>
    <dbReference type="NCBI Taxonomy" id="1437360"/>
    <lineage>
        <taxon>Bacteria</taxon>
        <taxon>Pseudomonadati</taxon>
        <taxon>Pseudomonadota</taxon>
        <taxon>Alphaproteobacteria</taxon>
        <taxon>Hyphomicrobiales</taxon>
        <taxon>Nitrobacteraceae</taxon>
        <taxon>Bradyrhizobium</taxon>
    </lineage>
</organism>
<name>A0A1H4N8U7_9BRAD</name>
<dbReference type="AlphaFoldDB" id="A0A1H4N8U7"/>
<sequence length="85" mass="9729">MRPDRSDVIFLPASFVWRTIPVDVAVAIGARPKAKARAWLEAFSRDARRPLLLQSDGDWHAFGPPQFLSDMVERLSDERDPWQPV</sequence>
<proteinExistence type="predicted"/>
<evidence type="ECO:0000313" key="2">
    <source>
        <dbReference type="Proteomes" id="UP000198992"/>
    </source>
</evidence>
<dbReference type="OrthoDB" id="7202843at2"/>
<reference evidence="1 2" key="1">
    <citation type="submission" date="2016-10" db="EMBL/GenBank/DDBJ databases">
        <authorList>
            <person name="de Groot N.N."/>
        </authorList>
    </citation>
    <scope>NUCLEOTIDE SEQUENCE [LARGE SCALE GENOMIC DNA]</scope>
    <source>
        <strain evidence="1 2">MT12</strain>
    </source>
</reference>
<dbReference type="EMBL" id="FNTH01000001">
    <property type="protein sequence ID" value="SEB91155.1"/>
    <property type="molecule type" value="Genomic_DNA"/>
</dbReference>
<evidence type="ECO:0000313" key="1">
    <source>
        <dbReference type="EMBL" id="SEB91155.1"/>
    </source>
</evidence>
<dbReference type="Proteomes" id="UP000198992">
    <property type="component" value="Unassembled WGS sequence"/>
</dbReference>
<gene>
    <name evidence="1" type="ORF">SAMN05444164_0543</name>
</gene>